<keyword evidence="5 10" id="KW-0963">Cytoplasm</keyword>
<dbReference type="GO" id="GO:0005975">
    <property type="term" value="P:carbohydrate metabolic process"/>
    <property type="evidence" value="ECO:0007669"/>
    <property type="project" value="UniProtKB-UniRule"/>
</dbReference>
<dbReference type="HAMAP" id="MF_00164">
    <property type="entry name" value="GlmS"/>
    <property type="match status" value="1"/>
</dbReference>
<dbReference type="EC" id="2.6.1.16" evidence="3 10"/>
<evidence type="ECO:0000259" key="11">
    <source>
        <dbReference type="PROSITE" id="PS51278"/>
    </source>
</evidence>
<evidence type="ECO:0000313" key="14">
    <source>
        <dbReference type="Proteomes" id="UP000268553"/>
    </source>
</evidence>
<dbReference type="CDD" id="cd05008">
    <property type="entry name" value="SIS_GlmS_GlmD_1"/>
    <property type="match status" value="1"/>
</dbReference>
<dbReference type="CDD" id="cd00714">
    <property type="entry name" value="GFAT"/>
    <property type="match status" value="1"/>
</dbReference>
<evidence type="ECO:0000256" key="10">
    <source>
        <dbReference type="HAMAP-Rule" id="MF_00164"/>
    </source>
</evidence>
<evidence type="ECO:0000259" key="12">
    <source>
        <dbReference type="PROSITE" id="PS51464"/>
    </source>
</evidence>
<keyword evidence="6 10" id="KW-0032">Aminotransferase</keyword>
<dbReference type="EMBL" id="RWJI01000002">
    <property type="protein sequence ID" value="RRQ51013.1"/>
    <property type="molecule type" value="Genomic_DNA"/>
</dbReference>
<dbReference type="NCBIfam" id="TIGR01135">
    <property type="entry name" value="glmS"/>
    <property type="match status" value="1"/>
</dbReference>
<evidence type="ECO:0000256" key="5">
    <source>
        <dbReference type="ARBA" id="ARBA00022490"/>
    </source>
</evidence>
<dbReference type="Gene3D" id="3.40.50.10490">
    <property type="entry name" value="Glucose-6-phosphate isomerase like protein, domain 1"/>
    <property type="match status" value="2"/>
</dbReference>
<name>A0A426RPY1_9SPHN</name>
<comment type="subcellular location">
    <subcellularLocation>
        <location evidence="2 10">Cytoplasm</location>
    </subcellularLocation>
</comment>
<keyword evidence="9" id="KW-0315">Glutamine amidotransferase</keyword>
<dbReference type="PANTHER" id="PTHR10937:SF0">
    <property type="entry name" value="GLUTAMINE--FRUCTOSE-6-PHOSPHATE TRANSAMINASE (ISOMERIZING)"/>
    <property type="match status" value="1"/>
</dbReference>
<dbReference type="GO" id="GO:0004360">
    <property type="term" value="F:glutamine-fructose-6-phosphate transaminase (isomerizing) activity"/>
    <property type="evidence" value="ECO:0007669"/>
    <property type="project" value="UniProtKB-UniRule"/>
</dbReference>
<dbReference type="FunFam" id="3.60.20.10:FF:000006">
    <property type="entry name" value="Glutamine--fructose-6-phosphate aminotransferase [isomerizing]"/>
    <property type="match status" value="1"/>
</dbReference>
<feature type="initiator methionine" description="Removed" evidence="10">
    <location>
        <position position="1"/>
    </location>
</feature>
<evidence type="ECO:0000256" key="8">
    <source>
        <dbReference type="ARBA" id="ARBA00022737"/>
    </source>
</evidence>
<dbReference type="Gene3D" id="3.60.20.10">
    <property type="entry name" value="Glutamine Phosphoribosylpyrophosphate, subunit 1, domain 1"/>
    <property type="match status" value="1"/>
</dbReference>
<keyword evidence="14" id="KW-1185">Reference proteome</keyword>
<feature type="domain" description="SIS" evidence="12">
    <location>
        <begin position="455"/>
        <end position="597"/>
    </location>
</feature>
<dbReference type="RefSeq" id="WP_125230986.1">
    <property type="nucleotide sequence ID" value="NZ_RWJI01000002.1"/>
</dbReference>
<proteinExistence type="inferred from homology"/>
<dbReference type="Proteomes" id="UP000268553">
    <property type="component" value="Unassembled WGS sequence"/>
</dbReference>
<dbReference type="GO" id="GO:0005829">
    <property type="term" value="C:cytosol"/>
    <property type="evidence" value="ECO:0007669"/>
    <property type="project" value="TreeGrafter"/>
</dbReference>
<gene>
    <name evidence="10 13" type="primary">glmS</name>
    <name evidence="13" type="ORF">D7D48_08405</name>
</gene>
<dbReference type="InterPro" id="IPR035466">
    <property type="entry name" value="GlmS/AgaS_SIS"/>
</dbReference>
<evidence type="ECO:0000256" key="7">
    <source>
        <dbReference type="ARBA" id="ARBA00022679"/>
    </source>
</evidence>
<dbReference type="InterPro" id="IPR029055">
    <property type="entry name" value="Ntn_hydrolases_N"/>
</dbReference>
<keyword evidence="8" id="KW-0677">Repeat</keyword>
<dbReference type="OrthoDB" id="9761808at2"/>
<comment type="catalytic activity">
    <reaction evidence="1 10">
        <text>D-fructose 6-phosphate + L-glutamine = D-glucosamine 6-phosphate + L-glutamate</text>
        <dbReference type="Rhea" id="RHEA:13237"/>
        <dbReference type="ChEBI" id="CHEBI:29985"/>
        <dbReference type="ChEBI" id="CHEBI:58359"/>
        <dbReference type="ChEBI" id="CHEBI:58725"/>
        <dbReference type="ChEBI" id="CHEBI:61527"/>
        <dbReference type="EC" id="2.6.1.16"/>
    </reaction>
</comment>
<dbReference type="InterPro" id="IPR001347">
    <property type="entry name" value="SIS_dom"/>
</dbReference>
<evidence type="ECO:0000256" key="6">
    <source>
        <dbReference type="ARBA" id="ARBA00022576"/>
    </source>
</evidence>
<evidence type="ECO:0000256" key="9">
    <source>
        <dbReference type="ARBA" id="ARBA00022962"/>
    </source>
</evidence>
<dbReference type="InterPro" id="IPR035490">
    <property type="entry name" value="GlmS/FrlB_SIS"/>
</dbReference>
<dbReference type="Pfam" id="PF13522">
    <property type="entry name" value="GATase_6"/>
    <property type="match status" value="1"/>
</dbReference>
<evidence type="ECO:0000313" key="13">
    <source>
        <dbReference type="EMBL" id="RRQ51013.1"/>
    </source>
</evidence>
<dbReference type="InterPro" id="IPR047084">
    <property type="entry name" value="GFAT_N"/>
</dbReference>
<dbReference type="NCBIfam" id="NF001484">
    <property type="entry name" value="PRK00331.1"/>
    <property type="match status" value="1"/>
</dbReference>
<dbReference type="InterPro" id="IPR005855">
    <property type="entry name" value="GFAT"/>
</dbReference>
<reference evidence="13 14" key="1">
    <citation type="submission" date="2018-12" db="EMBL/GenBank/DDBJ databases">
        <authorList>
            <person name="Kim S.-J."/>
            <person name="Jung G.-Y."/>
        </authorList>
    </citation>
    <scope>NUCLEOTIDE SEQUENCE [LARGE SCALE GENOMIC DNA]</scope>
    <source>
        <strain evidence="13 14">03SU3-P</strain>
    </source>
</reference>
<accession>A0A426RPY1</accession>
<dbReference type="PROSITE" id="PS51278">
    <property type="entry name" value="GATASE_TYPE_2"/>
    <property type="match status" value="1"/>
</dbReference>
<dbReference type="AlphaFoldDB" id="A0A426RPY1"/>
<dbReference type="Pfam" id="PF01380">
    <property type="entry name" value="SIS"/>
    <property type="match status" value="2"/>
</dbReference>
<dbReference type="GO" id="GO:0006487">
    <property type="term" value="P:protein N-linked glycosylation"/>
    <property type="evidence" value="ECO:0007669"/>
    <property type="project" value="TreeGrafter"/>
</dbReference>
<dbReference type="FunFam" id="3.40.50.10490:FF:000001">
    <property type="entry name" value="Glutamine--fructose-6-phosphate aminotransferase [isomerizing]"/>
    <property type="match status" value="1"/>
</dbReference>
<evidence type="ECO:0000256" key="1">
    <source>
        <dbReference type="ARBA" id="ARBA00001031"/>
    </source>
</evidence>
<dbReference type="SUPFAM" id="SSF53697">
    <property type="entry name" value="SIS domain"/>
    <property type="match status" value="1"/>
</dbReference>
<dbReference type="GO" id="GO:0097367">
    <property type="term" value="F:carbohydrate derivative binding"/>
    <property type="evidence" value="ECO:0007669"/>
    <property type="project" value="InterPro"/>
</dbReference>
<dbReference type="GO" id="GO:0046349">
    <property type="term" value="P:amino sugar biosynthetic process"/>
    <property type="evidence" value="ECO:0007669"/>
    <property type="project" value="UniProtKB-ARBA"/>
</dbReference>
<evidence type="ECO:0000256" key="2">
    <source>
        <dbReference type="ARBA" id="ARBA00004496"/>
    </source>
</evidence>
<feature type="domain" description="Glutamine amidotransferase type-2" evidence="11">
    <location>
        <begin position="2"/>
        <end position="217"/>
    </location>
</feature>
<feature type="domain" description="SIS" evidence="12">
    <location>
        <begin position="283"/>
        <end position="422"/>
    </location>
</feature>
<dbReference type="PANTHER" id="PTHR10937">
    <property type="entry name" value="GLUCOSAMINE--FRUCTOSE-6-PHOSPHATE AMINOTRANSFERASE, ISOMERIZING"/>
    <property type="match status" value="1"/>
</dbReference>
<dbReference type="PROSITE" id="PS51464">
    <property type="entry name" value="SIS"/>
    <property type="match status" value="2"/>
</dbReference>
<dbReference type="InterPro" id="IPR046348">
    <property type="entry name" value="SIS_dom_sf"/>
</dbReference>
<dbReference type="SUPFAM" id="SSF56235">
    <property type="entry name" value="N-terminal nucleophile aminohydrolases (Ntn hydrolases)"/>
    <property type="match status" value="1"/>
</dbReference>
<keyword evidence="7 10" id="KW-0808">Transferase</keyword>
<comment type="function">
    <text evidence="10">Catalyzes the first step in hexosamine metabolism, converting fructose-6P into glucosamine-6P using glutamine as a nitrogen source.</text>
</comment>
<comment type="caution">
    <text evidence="13">The sequence shown here is derived from an EMBL/GenBank/DDBJ whole genome shotgun (WGS) entry which is preliminary data.</text>
</comment>
<dbReference type="GO" id="GO:0006047">
    <property type="term" value="P:UDP-N-acetylglucosamine metabolic process"/>
    <property type="evidence" value="ECO:0007669"/>
    <property type="project" value="TreeGrafter"/>
</dbReference>
<evidence type="ECO:0000256" key="4">
    <source>
        <dbReference type="ARBA" id="ARBA00016090"/>
    </source>
</evidence>
<dbReference type="CDD" id="cd05009">
    <property type="entry name" value="SIS_GlmS_GlmD_2"/>
    <property type="match status" value="1"/>
</dbReference>
<feature type="active site" description="For Fru-6P isomerization activity" evidence="10">
    <location>
        <position position="602"/>
    </location>
</feature>
<dbReference type="GO" id="GO:0006002">
    <property type="term" value="P:fructose 6-phosphate metabolic process"/>
    <property type="evidence" value="ECO:0007669"/>
    <property type="project" value="TreeGrafter"/>
</dbReference>
<protein>
    <recommendedName>
        <fullName evidence="4 10">Glutamine--fructose-6-phosphate aminotransferase [isomerizing]</fullName>
        <ecNumber evidence="3 10">2.6.1.16</ecNumber>
    </recommendedName>
    <alternativeName>
        <fullName evidence="10">D-fructose-6-phosphate amidotransferase</fullName>
    </alternativeName>
    <alternativeName>
        <fullName evidence="10">GFAT</fullName>
    </alternativeName>
    <alternativeName>
        <fullName evidence="10">Glucosamine-6-phosphate synthase</fullName>
    </alternativeName>
    <alternativeName>
        <fullName evidence="10">Hexosephosphate aminotransferase</fullName>
    </alternativeName>
    <alternativeName>
        <fullName evidence="10">L-glutamine--D-fructose-6-phosphate amidotransferase</fullName>
    </alternativeName>
</protein>
<feature type="active site" description="Nucleophile; for GATase activity" evidence="10">
    <location>
        <position position="2"/>
    </location>
</feature>
<dbReference type="InterPro" id="IPR017932">
    <property type="entry name" value="GATase_2_dom"/>
</dbReference>
<sequence>MCGIIGIVGKSAVSDRLVEGLKRMEYRGYDSAGICTVFDDQLVRRRAEGKLANLVKVLKTDDAAGNIGIAHTRWATHGAPTTSNAHPHATGEVALVHNGIIENFKQLRDELTARGRTFESETDTEVVAHLVSEQVEAGHSPADAVKAVLPRLRGAFALAIAFRQFPDFLIGARLGSPLVVGYGDGETYLGSDALALAPLTQKIAYLEEGDWVIITRDGAQIFDKDNVPVTREITTSGVSAAQIEKGNYRHYMQKEIFEQPTVVAQTLSSYIRPLEQTVALPQMDFDLASVKRITIVACGTSFYAGMVAKYWFETFARVPVDIDVASEFRYSDPVLEEGGLALFISQSGETADTLAALRHCKENGQTIAVVVNVPTSSMAREADLLLPTHAGPEIGVASTKAFTCQLAVLAALAAHLALVKGKLSAEEEREIVRHLIEAPAALNAALAHDDEIAAMAHLIAPARDVLYLGRGPDYPLAMEGALKLKEISYIHAEGYASGEMKHGPIALIDEAVPVIVLAPSGPLFEKTVSNMQEVRARGGKVVLISDAEGIAEAGDGCLATIEMPTVHPLIAPLVYAVPVQLLAYHVAVAKGTDVDQPRNLAKSVTVE</sequence>
<dbReference type="FunFam" id="3.40.50.10490:FF:000002">
    <property type="entry name" value="Glutamine--fructose-6-phosphate aminotransferase [isomerizing]"/>
    <property type="match status" value="1"/>
</dbReference>
<evidence type="ECO:0000256" key="3">
    <source>
        <dbReference type="ARBA" id="ARBA00012916"/>
    </source>
</evidence>
<organism evidence="13 14">
    <name type="scientific">Sphingorhabdus wooponensis</name>
    <dbReference type="NCBI Taxonomy" id="940136"/>
    <lineage>
        <taxon>Bacteria</taxon>
        <taxon>Pseudomonadati</taxon>
        <taxon>Pseudomonadota</taxon>
        <taxon>Alphaproteobacteria</taxon>
        <taxon>Sphingomonadales</taxon>
        <taxon>Sphingomonadaceae</taxon>
        <taxon>Sphingorhabdus</taxon>
    </lineage>
</organism>
<comment type="subunit">
    <text evidence="10">Homodimer.</text>
</comment>